<evidence type="ECO:0000256" key="1">
    <source>
        <dbReference type="SAM" id="MobiDB-lite"/>
    </source>
</evidence>
<proteinExistence type="predicted"/>
<dbReference type="AlphaFoldDB" id="A0A3S5FF78"/>
<gene>
    <name evidence="2" type="ORF">PXEA_LOCUS23489</name>
</gene>
<evidence type="ECO:0000313" key="2">
    <source>
        <dbReference type="EMBL" id="VEL30049.1"/>
    </source>
</evidence>
<feature type="region of interest" description="Disordered" evidence="1">
    <location>
        <begin position="12"/>
        <end position="31"/>
    </location>
</feature>
<dbReference type="Proteomes" id="UP000784294">
    <property type="component" value="Unassembled WGS sequence"/>
</dbReference>
<protein>
    <submittedName>
        <fullName evidence="2">Uncharacterized protein</fullName>
    </submittedName>
</protein>
<feature type="region of interest" description="Disordered" evidence="1">
    <location>
        <begin position="129"/>
        <end position="151"/>
    </location>
</feature>
<dbReference type="EMBL" id="CAAALY010108908">
    <property type="protein sequence ID" value="VEL30049.1"/>
    <property type="molecule type" value="Genomic_DNA"/>
</dbReference>
<reference evidence="2" key="1">
    <citation type="submission" date="2018-11" db="EMBL/GenBank/DDBJ databases">
        <authorList>
            <consortium name="Pathogen Informatics"/>
        </authorList>
    </citation>
    <scope>NUCLEOTIDE SEQUENCE</scope>
</reference>
<name>A0A3S5FF78_9PLAT</name>
<organism evidence="2 3">
    <name type="scientific">Protopolystoma xenopodis</name>
    <dbReference type="NCBI Taxonomy" id="117903"/>
    <lineage>
        <taxon>Eukaryota</taxon>
        <taxon>Metazoa</taxon>
        <taxon>Spiralia</taxon>
        <taxon>Lophotrochozoa</taxon>
        <taxon>Platyhelminthes</taxon>
        <taxon>Monogenea</taxon>
        <taxon>Polyopisthocotylea</taxon>
        <taxon>Polystomatidea</taxon>
        <taxon>Polystomatidae</taxon>
        <taxon>Protopolystoma</taxon>
    </lineage>
</organism>
<comment type="caution">
    <text evidence="2">The sequence shown here is derived from an EMBL/GenBank/DDBJ whole genome shotgun (WGS) entry which is preliminary data.</text>
</comment>
<sequence>MPTRSWVLHNWASQSRGRQESTEEPQNPGQIRQVGSHNAWMWVHNRDGCQDQVSTATVAGTSWPGRIDQSSWEFAAVLASNGIAQFQRCYDVVHVEMESTNVMQIYHLALSSRRWAGGRLAVARPPVHQQKDSRLTVGSASGPGVGENGKKKHSQTAFCMEDCHPFFSYEIFAVHLTNCPTFVGQNRCLFWPESI</sequence>
<evidence type="ECO:0000313" key="3">
    <source>
        <dbReference type="Proteomes" id="UP000784294"/>
    </source>
</evidence>
<keyword evidence="3" id="KW-1185">Reference proteome</keyword>
<accession>A0A3S5FF78</accession>